<organism evidence="3">
    <name type="scientific">Parabacteroides goldsteinii</name>
    <dbReference type="NCBI Taxonomy" id="328812"/>
    <lineage>
        <taxon>Bacteria</taxon>
        <taxon>Pseudomonadati</taxon>
        <taxon>Bacteroidota</taxon>
        <taxon>Bacteroidia</taxon>
        <taxon>Bacteroidales</taxon>
        <taxon>Tannerellaceae</taxon>
        <taxon>Parabacteroides</taxon>
    </lineage>
</organism>
<dbReference type="EMBL" id="WKLP01000058">
    <property type="protein sequence ID" value="MRY14633.1"/>
    <property type="molecule type" value="Genomic_DNA"/>
</dbReference>
<sequence length="343" mass="40596">MIRITGDISLTEGFFDLGTGVGTSIKSGKDPFSKIQKRKGDIWIGNFEGVTSDTSELKGYKAEIFRIAPKFLKNISHFNYYCVANNHIMQHGSSAYSETLKNIKSFGSDYFGDINKKSILFEYTSSKISITSFSLRKEEHFKPPLYWHSPEYVDIEKEYQKIKDADFKIVYLHWGNEYMNYPYPDQEKFAHWLVDLGFDLIIGLHPHVLQGYELYKGKYIYYSIGNFVFNMKNSITCYGAIVNVEKDGKEFRVSHSYIKIENDYFPIEVSAKEIPYKVQFDYLNTLYGRDILHETYYMQNISRIRQNRLISRFYFIKNIFKLRFDILLFLLKDFIIRRKIFRK</sequence>
<evidence type="ECO:0000256" key="1">
    <source>
        <dbReference type="ARBA" id="ARBA00005662"/>
    </source>
</evidence>
<dbReference type="AlphaFoldDB" id="A0A6G1ZKY6"/>
<comment type="caution">
    <text evidence="3">The sequence shown here is derived from an EMBL/GenBank/DDBJ whole genome shotgun (WGS) entry which is preliminary data.</text>
</comment>
<dbReference type="PANTHER" id="PTHR33393">
    <property type="entry name" value="POLYGLUTAMINE SYNTHESIS ACCESSORY PROTEIN RV0574C-RELATED"/>
    <property type="match status" value="1"/>
</dbReference>
<feature type="domain" description="Capsule synthesis protein CapA" evidence="2">
    <location>
        <begin position="1"/>
        <end position="231"/>
    </location>
</feature>
<dbReference type="Pfam" id="PF09587">
    <property type="entry name" value="PGA_cap"/>
    <property type="match status" value="1"/>
</dbReference>
<gene>
    <name evidence="3" type="ORF">GKE01_24700</name>
</gene>
<evidence type="ECO:0000313" key="3">
    <source>
        <dbReference type="EMBL" id="MRY14633.1"/>
    </source>
</evidence>
<accession>A0A6G1ZKY6</accession>
<dbReference type="InterPro" id="IPR029052">
    <property type="entry name" value="Metallo-depent_PP-like"/>
</dbReference>
<dbReference type="SMART" id="SM00854">
    <property type="entry name" value="PGA_cap"/>
    <property type="match status" value="1"/>
</dbReference>
<name>A0A6G1ZKY6_9BACT</name>
<proteinExistence type="inferred from homology"/>
<dbReference type="SUPFAM" id="SSF56300">
    <property type="entry name" value="Metallo-dependent phosphatases"/>
    <property type="match status" value="1"/>
</dbReference>
<protein>
    <submittedName>
        <fullName evidence="3">CapA family protein</fullName>
    </submittedName>
</protein>
<dbReference type="Gene3D" id="3.60.21.10">
    <property type="match status" value="1"/>
</dbReference>
<evidence type="ECO:0000259" key="2">
    <source>
        <dbReference type="SMART" id="SM00854"/>
    </source>
</evidence>
<dbReference type="CDD" id="cd07381">
    <property type="entry name" value="MPP_CapA"/>
    <property type="match status" value="1"/>
</dbReference>
<dbReference type="InterPro" id="IPR052169">
    <property type="entry name" value="CW_Biosynth-Accessory"/>
</dbReference>
<dbReference type="PANTHER" id="PTHR33393:SF11">
    <property type="entry name" value="POLYGLUTAMINE SYNTHESIS ACCESSORY PROTEIN RV0574C-RELATED"/>
    <property type="match status" value="1"/>
</dbReference>
<dbReference type="InterPro" id="IPR019079">
    <property type="entry name" value="Capsule_synth_CapA"/>
</dbReference>
<comment type="similarity">
    <text evidence="1">Belongs to the CapA family.</text>
</comment>
<dbReference type="RefSeq" id="WP_154278451.1">
    <property type="nucleotide sequence ID" value="NZ_JBKVAD010000010.1"/>
</dbReference>
<reference evidence="3" key="1">
    <citation type="journal article" date="2019" name="Nat. Med.">
        <title>A library of human gut bacterial isolates paired with longitudinal multiomics data enables mechanistic microbiome research.</title>
        <authorList>
            <person name="Poyet M."/>
            <person name="Groussin M."/>
            <person name="Gibbons S.M."/>
            <person name="Avila-Pacheco J."/>
            <person name="Jiang X."/>
            <person name="Kearney S.M."/>
            <person name="Perrotta A.R."/>
            <person name="Berdy B."/>
            <person name="Zhao S."/>
            <person name="Lieberman T.D."/>
            <person name="Swanson P.K."/>
            <person name="Smith M."/>
            <person name="Roesemann S."/>
            <person name="Alexander J.E."/>
            <person name="Rich S.A."/>
            <person name="Livny J."/>
            <person name="Vlamakis H."/>
            <person name="Clish C."/>
            <person name="Bullock K."/>
            <person name="Deik A."/>
            <person name="Scott J."/>
            <person name="Pierce K.A."/>
            <person name="Xavier R.J."/>
            <person name="Alm E.J."/>
        </authorList>
    </citation>
    <scope>NUCLEOTIDE SEQUENCE</scope>
    <source>
        <strain evidence="3">BIOML-A4</strain>
    </source>
</reference>